<dbReference type="NCBIfam" id="TIGR00652">
    <property type="entry name" value="DapF"/>
    <property type="match status" value="1"/>
</dbReference>
<dbReference type="GO" id="GO:0008837">
    <property type="term" value="F:diaminopimelate epimerase activity"/>
    <property type="evidence" value="ECO:0007669"/>
    <property type="project" value="InterPro"/>
</dbReference>
<feature type="non-terminal residue" evidence="3">
    <location>
        <position position="1"/>
    </location>
</feature>
<dbReference type="PANTHER" id="PTHR31689:SF0">
    <property type="entry name" value="DIAMINOPIMELATE EPIMERASE"/>
    <property type="match status" value="1"/>
</dbReference>
<evidence type="ECO:0000256" key="2">
    <source>
        <dbReference type="ARBA" id="ARBA00023235"/>
    </source>
</evidence>
<name>A0A382GMQ5_9ZZZZ</name>
<organism evidence="3">
    <name type="scientific">marine metagenome</name>
    <dbReference type="NCBI Taxonomy" id="408172"/>
    <lineage>
        <taxon>unclassified sequences</taxon>
        <taxon>metagenomes</taxon>
        <taxon>ecological metagenomes</taxon>
    </lineage>
</organism>
<dbReference type="PANTHER" id="PTHR31689">
    <property type="entry name" value="DIAMINOPIMELATE EPIMERASE, CHLOROPLASTIC"/>
    <property type="match status" value="1"/>
</dbReference>
<accession>A0A382GMQ5</accession>
<evidence type="ECO:0000313" key="3">
    <source>
        <dbReference type="EMBL" id="SVB76182.1"/>
    </source>
</evidence>
<dbReference type="Gene3D" id="3.10.310.10">
    <property type="entry name" value="Diaminopimelate Epimerase, Chain A, domain 1"/>
    <property type="match status" value="2"/>
</dbReference>
<protein>
    <recommendedName>
        <fullName evidence="4">Diaminopimelate epimerase</fullName>
    </recommendedName>
</protein>
<dbReference type="InterPro" id="IPR001653">
    <property type="entry name" value="DAP_epimerase_DapF"/>
</dbReference>
<dbReference type="Pfam" id="PF01678">
    <property type="entry name" value="DAP_epimerase"/>
    <property type="match status" value="2"/>
</dbReference>
<proteinExistence type="inferred from homology"/>
<sequence>VALVHEVPSDASDLARSLCDRNGGIGADGLVFGTPWAGSAAGLTFTLVNSDGSPAEVSGNGLLCFGQAVARATGATDLDLIVDTPAGRRRVVVVGGPDDTEVTATVDMGAAGNGPDAHGLAVDLGGPTPGRHDTVDMGNPHLVIEVDDVDAVDLGVVGPTIEAFFEPEGCNVHLVQVLDQATIRLRPWERGAGLTRACGSGACAATHLVHSWGLVDERVEVRMAGGSAIVELGGTIRLTGPSVHIGDHEVGHG</sequence>
<keyword evidence="2" id="KW-0413">Isomerase</keyword>
<dbReference type="GO" id="GO:0005829">
    <property type="term" value="C:cytosol"/>
    <property type="evidence" value="ECO:0007669"/>
    <property type="project" value="TreeGrafter"/>
</dbReference>
<comment type="similarity">
    <text evidence="1">Belongs to the diaminopimelate epimerase family.</text>
</comment>
<dbReference type="AlphaFoldDB" id="A0A382GMQ5"/>
<dbReference type="SUPFAM" id="SSF54506">
    <property type="entry name" value="Diaminopimelate epimerase-like"/>
    <property type="match status" value="2"/>
</dbReference>
<evidence type="ECO:0008006" key="4">
    <source>
        <dbReference type="Google" id="ProtNLM"/>
    </source>
</evidence>
<gene>
    <name evidence="3" type="ORF">METZ01_LOCUS229036</name>
</gene>
<evidence type="ECO:0000256" key="1">
    <source>
        <dbReference type="ARBA" id="ARBA00010219"/>
    </source>
</evidence>
<dbReference type="HAMAP" id="MF_00197">
    <property type="entry name" value="DAP_epimerase"/>
    <property type="match status" value="1"/>
</dbReference>
<dbReference type="GO" id="GO:0009089">
    <property type="term" value="P:lysine biosynthetic process via diaminopimelate"/>
    <property type="evidence" value="ECO:0007669"/>
    <property type="project" value="InterPro"/>
</dbReference>
<reference evidence="3" key="1">
    <citation type="submission" date="2018-05" db="EMBL/GenBank/DDBJ databases">
        <authorList>
            <person name="Lanie J.A."/>
            <person name="Ng W.-L."/>
            <person name="Kazmierczak K.M."/>
            <person name="Andrzejewski T.M."/>
            <person name="Davidsen T.M."/>
            <person name="Wayne K.J."/>
            <person name="Tettelin H."/>
            <person name="Glass J.I."/>
            <person name="Rusch D."/>
            <person name="Podicherti R."/>
            <person name="Tsui H.-C.T."/>
            <person name="Winkler M.E."/>
        </authorList>
    </citation>
    <scope>NUCLEOTIDE SEQUENCE</scope>
</reference>
<dbReference type="EMBL" id="UINC01056309">
    <property type="protein sequence ID" value="SVB76182.1"/>
    <property type="molecule type" value="Genomic_DNA"/>
</dbReference>